<dbReference type="Pfam" id="PF20142">
    <property type="entry name" value="Scaffold"/>
    <property type="match status" value="1"/>
</dbReference>
<evidence type="ECO:0000313" key="11">
    <source>
        <dbReference type="Proteomes" id="UP000664761"/>
    </source>
</evidence>
<feature type="active site" description="Proton donor/acceptor" evidence="7">
    <location>
        <position position="432"/>
    </location>
</feature>
<keyword evidence="4 7" id="KW-0133">Cell shape</keyword>
<accession>A0ABS3F646</accession>
<dbReference type="InterPro" id="IPR045380">
    <property type="entry name" value="LD_TPept_scaffold_dom"/>
</dbReference>
<dbReference type="Gene3D" id="2.40.440.10">
    <property type="entry name" value="L,D-transpeptidase catalytic domain-like"/>
    <property type="match status" value="1"/>
</dbReference>
<dbReference type="Pfam" id="PF01471">
    <property type="entry name" value="PG_binding_1"/>
    <property type="match status" value="1"/>
</dbReference>
<evidence type="ECO:0000259" key="9">
    <source>
        <dbReference type="PROSITE" id="PS52029"/>
    </source>
</evidence>
<dbReference type="CDD" id="cd16913">
    <property type="entry name" value="YkuD_like"/>
    <property type="match status" value="1"/>
</dbReference>
<reference evidence="10 11" key="1">
    <citation type="submission" date="2021-03" db="EMBL/GenBank/DDBJ databases">
        <title>Sneathiella sp. CAU 1612 isolated from Kang Won-do.</title>
        <authorList>
            <person name="Kim W."/>
        </authorList>
    </citation>
    <scope>NUCLEOTIDE SEQUENCE [LARGE SCALE GENOMIC DNA]</scope>
    <source>
        <strain evidence="10 11">CAU 1612</strain>
    </source>
</reference>
<evidence type="ECO:0000256" key="6">
    <source>
        <dbReference type="ARBA" id="ARBA00023316"/>
    </source>
</evidence>
<evidence type="ECO:0000256" key="7">
    <source>
        <dbReference type="PROSITE-ProRule" id="PRU01373"/>
    </source>
</evidence>
<dbReference type="InterPro" id="IPR052905">
    <property type="entry name" value="LD-transpeptidase_YkuD-like"/>
</dbReference>
<comment type="caution">
    <text evidence="10">The sequence shown here is derived from an EMBL/GenBank/DDBJ whole genome shotgun (WGS) entry which is preliminary data.</text>
</comment>
<dbReference type="InterPro" id="IPR002477">
    <property type="entry name" value="Peptidoglycan-bd-like"/>
</dbReference>
<feature type="transmembrane region" description="Helical" evidence="8">
    <location>
        <begin position="12"/>
        <end position="30"/>
    </location>
</feature>
<dbReference type="Gene3D" id="1.10.101.10">
    <property type="entry name" value="PGBD-like superfamily/PGBD"/>
    <property type="match status" value="1"/>
</dbReference>
<dbReference type="Pfam" id="PF03734">
    <property type="entry name" value="YkuD"/>
    <property type="match status" value="1"/>
</dbReference>
<keyword evidence="5 7" id="KW-0573">Peptidoglycan synthesis</keyword>
<dbReference type="InterPro" id="IPR036366">
    <property type="entry name" value="PGBDSf"/>
</dbReference>
<proteinExistence type="inferred from homology"/>
<dbReference type="EMBL" id="JAFLNC010000003">
    <property type="protein sequence ID" value="MBO0333994.1"/>
    <property type="molecule type" value="Genomic_DNA"/>
</dbReference>
<evidence type="ECO:0000256" key="5">
    <source>
        <dbReference type="ARBA" id="ARBA00022984"/>
    </source>
</evidence>
<keyword evidence="6 7" id="KW-0961">Cell wall biogenesis/degradation</keyword>
<evidence type="ECO:0000256" key="2">
    <source>
        <dbReference type="ARBA" id="ARBA00005992"/>
    </source>
</evidence>
<keyword evidence="11" id="KW-1185">Reference proteome</keyword>
<sequence length="534" mass="59392">MRDKQHIVSSTFGGLTAVAMILMLGFYFGALHNVALAYEAGSDLEPAAIDEIYADVGEDSIWWEPAIGLTPRGKILLNFLSQADREGLRPSDYLPSTNVMTELPASEAAQPDYDRRLTLGLLRYIAEVRDGRLAARYVDPELSDIPTPTNAADLLKAGLRTSDFGAWLEALPPQTRNYQSLREYLQRYRTLAGIEWPRLNTNENLELGSTNPAIPNIRTRLMILGDYPADDDETTDTFDDALLAAVQRFQARNGLTPDGVIGPETYAALNVSPADIATKIAINLERLRQLPKNLGSRYVIVNIPGFDLRAISDGTERLRMRVIVGQKKRRTPILNDKITGIIFRPTWTVPVRVAREDLLPKIKADVNYLATLDFRVLSSWKQGAPELDPHAVDWQSILPERLPYKFTQKSGPNNALGLVRFTLTNPYDIYLHDTPNKNLFAKTDRAFSSGCVRVADVVALASFVMESSPKWTETSIQEAMNASERQVAKLPVPVPVYITYFTATVNEVGDLNLSKDIYGRDAELMRVLGLGPGD</sequence>
<protein>
    <submittedName>
        <fullName evidence="10">L,D-transpeptidase family protein</fullName>
    </submittedName>
</protein>
<keyword evidence="8" id="KW-0472">Membrane</keyword>
<name>A0ABS3F646_9PROT</name>
<feature type="active site" description="Nucleophile" evidence="7">
    <location>
        <position position="451"/>
    </location>
</feature>
<evidence type="ECO:0000256" key="1">
    <source>
        <dbReference type="ARBA" id="ARBA00004752"/>
    </source>
</evidence>
<dbReference type="PROSITE" id="PS52029">
    <property type="entry name" value="LD_TPASE"/>
    <property type="match status" value="1"/>
</dbReference>
<evidence type="ECO:0000256" key="4">
    <source>
        <dbReference type="ARBA" id="ARBA00022960"/>
    </source>
</evidence>
<organism evidence="10 11">
    <name type="scientific">Sneathiella sedimenti</name>
    <dbReference type="NCBI Taxonomy" id="2816034"/>
    <lineage>
        <taxon>Bacteria</taxon>
        <taxon>Pseudomonadati</taxon>
        <taxon>Pseudomonadota</taxon>
        <taxon>Alphaproteobacteria</taxon>
        <taxon>Sneathiellales</taxon>
        <taxon>Sneathiellaceae</taxon>
        <taxon>Sneathiella</taxon>
    </lineage>
</organism>
<dbReference type="PANTHER" id="PTHR41533">
    <property type="entry name" value="L,D-TRANSPEPTIDASE HI_1667-RELATED"/>
    <property type="match status" value="1"/>
</dbReference>
<dbReference type="RefSeq" id="WP_207045221.1">
    <property type="nucleotide sequence ID" value="NZ_JAFLNC010000003.1"/>
</dbReference>
<keyword evidence="8" id="KW-1133">Transmembrane helix</keyword>
<evidence type="ECO:0000256" key="8">
    <source>
        <dbReference type="SAM" id="Phobius"/>
    </source>
</evidence>
<dbReference type="SUPFAM" id="SSF47090">
    <property type="entry name" value="PGBD-like"/>
    <property type="match status" value="1"/>
</dbReference>
<dbReference type="InterPro" id="IPR038063">
    <property type="entry name" value="Transpep_catalytic_dom"/>
</dbReference>
<keyword evidence="3" id="KW-0808">Transferase</keyword>
<comment type="similarity">
    <text evidence="2">Belongs to the YkuD family.</text>
</comment>
<dbReference type="SUPFAM" id="SSF141523">
    <property type="entry name" value="L,D-transpeptidase catalytic domain-like"/>
    <property type="match status" value="1"/>
</dbReference>
<dbReference type="InterPro" id="IPR036365">
    <property type="entry name" value="PGBD-like_sf"/>
</dbReference>
<feature type="domain" description="L,D-TPase catalytic" evidence="9">
    <location>
        <begin position="297"/>
        <end position="477"/>
    </location>
</feature>
<gene>
    <name evidence="10" type="ORF">J0X12_10225</name>
</gene>
<keyword evidence="8" id="KW-0812">Transmembrane</keyword>
<dbReference type="PANTHER" id="PTHR41533:SF2">
    <property type="entry name" value="BLR7131 PROTEIN"/>
    <property type="match status" value="1"/>
</dbReference>
<dbReference type="InterPro" id="IPR005490">
    <property type="entry name" value="LD_TPept_cat_dom"/>
</dbReference>
<comment type="pathway">
    <text evidence="1 7">Cell wall biogenesis; peptidoglycan biosynthesis.</text>
</comment>
<evidence type="ECO:0000256" key="3">
    <source>
        <dbReference type="ARBA" id="ARBA00022679"/>
    </source>
</evidence>
<evidence type="ECO:0000313" key="10">
    <source>
        <dbReference type="EMBL" id="MBO0333994.1"/>
    </source>
</evidence>
<dbReference type="Proteomes" id="UP000664761">
    <property type="component" value="Unassembled WGS sequence"/>
</dbReference>